<feature type="compositionally biased region" description="Acidic residues" evidence="2">
    <location>
        <begin position="708"/>
        <end position="720"/>
    </location>
</feature>
<dbReference type="EMBL" id="CAMPGE010004529">
    <property type="protein sequence ID" value="CAI2363378.1"/>
    <property type="molecule type" value="Genomic_DNA"/>
</dbReference>
<evidence type="ECO:0000313" key="5">
    <source>
        <dbReference type="Proteomes" id="UP001295684"/>
    </source>
</evidence>
<dbReference type="PANTHER" id="PTHR23159:SF31">
    <property type="entry name" value="CENTROSOME-ASSOCIATED PROTEIN CEP250 ISOFORM X1"/>
    <property type="match status" value="1"/>
</dbReference>
<comment type="caution">
    <text evidence="4">The sequence shown here is derived from an EMBL/GenBank/DDBJ whole genome shotgun (WGS) entry which is preliminary data.</text>
</comment>
<dbReference type="InterPro" id="IPR011992">
    <property type="entry name" value="EF-hand-dom_pair"/>
</dbReference>
<dbReference type="SUPFAM" id="SSF47473">
    <property type="entry name" value="EF-hand"/>
    <property type="match status" value="1"/>
</dbReference>
<feature type="compositionally biased region" description="Basic and acidic residues" evidence="2">
    <location>
        <begin position="27"/>
        <end position="54"/>
    </location>
</feature>
<keyword evidence="1" id="KW-0175">Coiled coil</keyword>
<protein>
    <recommendedName>
        <fullName evidence="3">EF-hand domain-containing protein</fullName>
    </recommendedName>
</protein>
<feature type="domain" description="EF-hand" evidence="3">
    <location>
        <begin position="901"/>
        <end position="936"/>
    </location>
</feature>
<evidence type="ECO:0000313" key="4">
    <source>
        <dbReference type="EMBL" id="CAI2363378.1"/>
    </source>
</evidence>
<feature type="region of interest" description="Disordered" evidence="2">
    <location>
        <begin position="27"/>
        <end position="76"/>
    </location>
</feature>
<gene>
    <name evidence="4" type="ORF">ECRASSUSDP1_LOCUS4712</name>
</gene>
<feature type="region of interest" description="Disordered" evidence="2">
    <location>
        <begin position="998"/>
        <end position="1040"/>
    </location>
</feature>
<evidence type="ECO:0000259" key="3">
    <source>
        <dbReference type="PROSITE" id="PS50222"/>
    </source>
</evidence>
<feature type="compositionally biased region" description="Polar residues" evidence="2">
    <location>
        <begin position="1375"/>
        <end position="1410"/>
    </location>
</feature>
<accession>A0AAD1U7G7</accession>
<feature type="region of interest" description="Disordered" evidence="2">
    <location>
        <begin position="1162"/>
        <end position="1188"/>
    </location>
</feature>
<keyword evidence="5" id="KW-1185">Reference proteome</keyword>
<feature type="region of interest" description="Disordered" evidence="2">
    <location>
        <begin position="1371"/>
        <end position="1418"/>
    </location>
</feature>
<feature type="compositionally biased region" description="Basic and acidic residues" evidence="2">
    <location>
        <begin position="639"/>
        <end position="650"/>
    </location>
</feature>
<dbReference type="Proteomes" id="UP001295684">
    <property type="component" value="Unassembled WGS sequence"/>
</dbReference>
<feature type="region of interest" description="Disordered" evidence="2">
    <location>
        <begin position="560"/>
        <end position="760"/>
    </location>
</feature>
<feature type="region of interest" description="Disordered" evidence="2">
    <location>
        <begin position="353"/>
        <end position="386"/>
    </location>
</feature>
<sequence length="1418" mass="164085">MSSLIKEAENLRKGLVSDMDRSMYNDEKDLFINSHDPDHQHNESEPEACLELKTRNKRKRSASSSRRYRKASKKNKFKIKDIDTDFQLNRNDLFNNNPSSNGAVNQTLQIFASSGIGSPAAGSMHPGSFKIGRSTKNNLATGTKRPVSAVMSHMNSPNSSMDLPMFDLNRMRPRIIKKDKKSLYDNVMKLKLAHNSKMSENTKLKTNIYKLEAENSRKDKILEEILQTSSGATQVGRIKAESHLNSGMKRHIKELKQELEVKELEIKRLKKNIRLTQFQELETEIQTYIKECERLRRLAKGVISSKDPLFDNQTRHELEQRFHEQTMIMERLRGENRNLEQLLHEKEMEIIHLKDLSPDHRERSKSNKRDRSVKEKRKYERQIKSKNQEINKLKSEILSLKKNLNNYKTTCMTPEQLKSEREKDRLKMSDVLRQRTALESELNKLKADKFSQNRQANTTRNEIEELQQQLKEQKDKNESQQKEIERFKTLYINEKSLTGHHFDSKEGIVTDAAQAVKPFDNSMQSQEVPQNDGANTTIQKPEEAKEENILKSNKKAPIQGIIPVAVGGPKSSPKLEESKKTREPFQRAKSPDPVEEPSKENSVRLLQEEESKMTPKANNKILETPVQRRRKNSDSSTNEFKEENAKKDESTDSDINNLASNYVRNTIKQHGERSTEERKISPKKKDRSSHQPEIDIQIESVSKKEDQADPTEDDEIADEEMQNRKHRLSSNVDGTKMDETNMNELTDNRSDSSEDVELEDPRSSNLNVFKSRVSIVDIPQFVKIEFKLILQNKKIPYEKIKKLFPPTKRISLQQLKDHLLQLGRFEEPVIIEQICRYLVENDANGDMIAYNNEADMDKIAIVSKFKNKVVTEDYTIFDEDTPIKKAQIEEIKEEILKLLSSDMEAFKSALDIEDVKENGCLSYEQFRGVLRNMDTKFKKIHLEYMVYEMYKVSQNSRKLNYKHLLDLLCGNKEESMNRYGDLEDDSYFSHSVTKSAVQKRNLKSDEEAKNVNENTDTQINEDNETENNNQEQEESGMNNADLAEGEEYINDEEMIRISESCLIRISNELKIQNISIHELFKDDIIVQEYENQEIELLTPEGFIEGIHQLGIEDFTELDVACLINLLSRPELEDLILIEELEILKDTDKLKSLIDEMLEKNAFSQDQTSEGREEQQENPPNGKAQKKNFNLDSAGDRSICVIYLLIDFLIRNDLSTYTYFGNKIYQQLVKSKSKESTVELIAAKDFFDVLQQEVVTEEFLETIDDSKPLLKEGDAYQTVKEDLMDILSIDANYKDLIFMKKLTKFIEEVSQNDNLKERALNYISNTEESAEETSLRSALNQFQAPLADNRRNLENGGLNPAAERLNTIEEEEKQYETVSHINKTQDRNTGLNTSNFKPSSPSTQNYQNSYSREGIEDFG</sequence>
<feature type="coiled-coil region" evidence="1">
    <location>
        <begin position="245"/>
        <end position="298"/>
    </location>
</feature>
<proteinExistence type="predicted"/>
<feature type="compositionally biased region" description="Basic and acidic residues" evidence="2">
    <location>
        <begin position="573"/>
        <end position="613"/>
    </location>
</feature>
<evidence type="ECO:0000256" key="1">
    <source>
        <dbReference type="SAM" id="Coils"/>
    </source>
</evidence>
<reference evidence="4" key="1">
    <citation type="submission" date="2023-07" db="EMBL/GenBank/DDBJ databases">
        <authorList>
            <consortium name="AG Swart"/>
            <person name="Singh M."/>
            <person name="Singh A."/>
            <person name="Seah K."/>
            <person name="Emmerich C."/>
        </authorList>
    </citation>
    <scope>NUCLEOTIDE SEQUENCE</scope>
    <source>
        <strain evidence="4">DP1</strain>
    </source>
</reference>
<dbReference type="PANTHER" id="PTHR23159">
    <property type="entry name" value="CENTROSOMAL PROTEIN 2"/>
    <property type="match status" value="1"/>
</dbReference>
<feature type="compositionally biased region" description="Polar residues" evidence="2">
    <location>
        <begin position="653"/>
        <end position="668"/>
    </location>
</feature>
<dbReference type="InterPro" id="IPR002048">
    <property type="entry name" value="EF_hand_dom"/>
</dbReference>
<feature type="compositionally biased region" description="Basic residues" evidence="2">
    <location>
        <begin position="55"/>
        <end position="76"/>
    </location>
</feature>
<dbReference type="GO" id="GO:0005509">
    <property type="term" value="F:calcium ion binding"/>
    <property type="evidence" value="ECO:0007669"/>
    <property type="project" value="InterPro"/>
</dbReference>
<name>A0AAD1U7G7_EUPCR</name>
<feature type="compositionally biased region" description="Basic and acidic residues" evidence="2">
    <location>
        <begin position="669"/>
        <end position="680"/>
    </location>
</feature>
<dbReference type="PROSITE" id="PS50222">
    <property type="entry name" value="EF_HAND_2"/>
    <property type="match status" value="1"/>
</dbReference>
<evidence type="ECO:0000256" key="2">
    <source>
        <dbReference type="SAM" id="MobiDB-lite"/>
    </source>
</evidence>
<organism evidence="4 5">
    <name type="scientific">Euplotes crassus</name>
    <dbReference type="NCBI Taxonomy" id="5936"/>
    <lineage>
        <taxon>Eukaryota</taxon>
        <taxon>Sar</taxon>
        <taxon>Alveolata</taxon>
        <taxon>Ciliophora</taxon>
        <taxon>Intramacronucleata</taxon>
        <taxon>Spirotrichea</taxon>
        <taxon>Hypotrichia</taxon>
        <taxon>Euplotida</taxon>
        <taxon>Euplotidae</taxon>
        <taxon>Moneuplotes</taxon>
    </lineage>
</organism>